<keyword evidence="3" id="KW-1185">Reference proteome</keyword>
<dbReference type="Proteomes" id="UP000008827">
    <property type="component" value="Chromosome 11"/>
</dbReference>
<name>K7LNE1_SOYBN</name>
<reference evidence="1" key="3">
    <citation type="submission" date="2018-07" db="EMBL/GenBank/DDBJ databases">
        <title>WGS assembly of Glycine max.</title>
        <authorList>
            <person name="Schmutz J."/>
            <person name="Cannon S."/>
            <person name="Schlueter J."/>
            <person name="Ma J."/>
            <person name="Mitros T."/>
            <person name="Nelson W."/>
            <person name="Hyten D."/>
            <person name="Song Q."/>
            <person name="Thelen J."/>
            <person name="Cheng J."/>
            <person name="Xu D."/>
            <person name="Hellsten U."/>
            <person name="May G."/>
            <person name="Yu Y."/>
            <person name="Sakurai T."/>
            <person name="Umezawa T."/>
            <person name="Bhattacharyya M."/>
            <person name="Sandhu D."/>
            <person name="Valliyodan B."/>
            <person name="Lindquist E."/>
            <person name="Peto M."/>
            <person name="Grant D."/>
            <person name="Shu S."/>
            <person name="Goodstein D."/>
            <person name="Barry K."/>
            <person name="Futrell-Griggs M."/>
            <person name="Abernathy B."/>
            <person name="Du J."/>
            <person name="Tian Z."/>
            <person name="Zhu L."/>
            <person name="Gill N."/>
            <person name="Joshi T."/>
            <person name="Libault M."/>
            <person name="Sethuraman A."/>
            <person name="Zhang X."/>
            <person name="Shinozaki K."/>
            <person name="Nguyen H."/>
            <person name="Wing R."/>
            <person name="Cregan P."/>
            <person name="Specht J."/>
            <person name="Grimwood J."/>
            <person name="Rokhsar D."/>
            <person name="Stacey G."/>
            <person name="Shoemaker R."/>
            <person name="Jackson S."/>
        </authorList>
    </citation>
    <scope>NUCLEOTIDE SEQUENCE</scope>
    <source>
        <tissue evidence="1">Callus</tissue>
    </source>
</reference>
<dbReference type="SMR" id="K7LNE1"/>
<accession>K7LNE1</accession>
<dbReference type="AlphaFoldDB" id="K7LNE1"/>
<reference evidence="1 2" key="1">
    <citation type="journal article" date="2010" name="Nature">
        <title>Genome sequence of the palaeopolyploid soybean.</title>
        <authorList>
            <person name="Schmutz J."/>
            <person name="Cannon S.B."/>
            <person name="Schlueter J."/>
            <person name="Ma J."/>
            <person name="Mitros T."/>
            <person name="Nelson W."/>
            <person name="Hyten D.L."/>
            <person name="Song Q."/>
            <person name="Thelen J.J."/>
            <person name="Cheng J."/>
            <person name="Xu D."/>
            <person name="Hellsten U."/>
            <person name="May G.D."/>
            <person name="Yu Y."/>
            <person name="Sakurai T."/>
            <person name="Umezawa T."/>
            <person name="Bhattacharyya M.K."/>
            <person name="Sandhu D."/>
            <person name="Valliyodan B."/>
            <person name="Lindquist E."/>
            <person name="Peto M."/>
            <person name="Grant D."/>
            <person name="Shu S."/>
            <person name="Goodstein D."/>
            <person name="Barry K."/>
            <person name="Futrell-Griggs M."/>
            <person name="Abernathy B."/>
            <person name="Du J."/>
            <person name="Tian Z."/>
            <person name="Zhu L."/>
            <person name="Gill N."/>
            <person name="Joshi T."/>
            <person name="Libault M."/>
            <person name="Sethuraman A."/>
            <person name="Zhang X.-C."/>
            <person name="Shinozaki K."/>
            <person name="Nguyen H.T."/>
            <person name="Wing R.A."/>
            <person name="Cregan P."/>
            <person name="Specht J."/>
            <person name="Grimwood J."/>
            <person name="Rokhsar D."/>
            <person name="Stacey G."/>
            <person name="Shoemaker R.C."/>
            <person name="Jackson S.A."/>
        </authorList>
    </citation>
    <scope>NUCLEOTIDE SEQUENCE [LARGE SCALE GENOMIC DNA]</scope>
    <source>
        <strain evidence="2">cv. Williams 82</strain>
        <tissue evidence="1">Callus</tissue>
    </source>
</reference>
<sequence length="91" mass="10369">MNTLILNFFESQTCAKVHQFGSELQRIKKGSHSVSEYLLWIKALIDSLIFIGFCVLPHEHIDVILDGLLRECDACCELLVVVSMNSRLDPY</sequence>
<dbReference type="EMBL" id="CM000844">
    <property type="protein sequence ID" value="KRH28635.1"/>
    <property type="molecule type" value="Genomic_DNA"/>
</dbReference>
<dbReference type="PaxDb" id="3847-GLYMA11G07006.1"/>
<organism evidence="2">
    <name type="scientific">Glycine max</name>
    <name type="common">Soybean</name>
    <name type="synonym">Glycine hispida</name>
    <dbReference type="NCBI Taxonomy" id="3847"/>
    <lineage>
        <taxon>Eukaryota</taxon>
        <taxon>Viridiplantae</taxon>
        <taxon>Streptophyta</taxon>
        <taxon>Embryophyta</taxon>
        <taxon>Tracheophyta</taxon>
        <taxon>Spermatophyta</taxon>
        <taxon>Magnoliopsida</taxon>
        <taxon>eudicotyledons</taxon>
        <taxon>Gunneridae</taxon>
        <taxon>Pentapetalae</taxon>
        <taxon>rosids</taxon>
        <taxon>fabids</taxon>
        <taxon>Fabales</taxon>
        <taxon>Fabaceae</taxon>
        <taxon>Papilionoideae</taxon>
        <taxon>50 kb inversion clade</taxon>
        <taxon>NPAAA clade</taxon>
        <taxon>indigoferoid/millettioid clade</taxon>
        <taxon>Phaseoleae</taxon>
        <taxon>Glycine</taxon>
        <taxon>Glycine subgen. Soja</taxon>
    </lineage>
</organism>
<dbReference type="InParanoid" id="K7LNE1"/>
<reference evidence="2" key="2">
    <citation type="submission" date="2018-02" db="UniProtKB">
        <authorList>
            <consortium name="EnsemblPlants"/>
        </authorList>
    </citation>
    <scope>IDENTIFICATION</scope>
    <source>
        <strain evidence="2">Williams 82</strain>
    </source>
</reference>
<proteinExistence type="predicted"/>
<evidence type="ECO:0000313" key="3">
    <source>
        <dbReference type="Proteomes" id="UP000008827"/>
    </source>
</evidence>
<dbReference type="Gramene" id="KRH28635">
    <property type="protein sequence ID" value="KRH28635"/>
    <property type="gene ID" value="GLYMA_11G065600"/>
</dbReference>
<evidence type="ECO:0000313" key="2">
    <source>
        <dbReference type="EnsemblPlants" id="KRH28635"/>
    </source>
</evidence>
<dbReference type="OMA" id="CDACCEL"/>
<dbReference type="HOGENOM" id="CLU_2431330_0_0_1"/>
<protein>
    <submittedName>
        <fullName evidence="1 2">Uncharacterized protein</fullName>
    </submittedName>
</protein>
<evidence type="ECO:0000313" key="1">
    <source>
        <dbReference type="EMBL" id="KRH28635.1"/>
    </source>
</evidence>
<gene>
    <name evidence="1" type="ORF">GLYMA_11G065600</name>
</gene>
<dbReference type="EnsemblPlants" id="KRH28635">
    <property type="protein sequence ID" value="KRH28635"/>
    <property type="gene ID" value="GLYMA_11G065600"/>
</dbReference>